<evidence type="ECO:0000313" key="4">
    <source>
        <dbReference type="EMBL" id="GKY88777.1"/>
    </source>
</evidence>
<evidence type="ECO:0000256" key="1">
    <source>
        <dbReference type="SAM" id="MobiDB-lite"/>
    </source>
</evidence>
<keyword evidence="2" id="KW-1133">Transmembrane helix</keyword>
<organism evidence="4 5">
    <name type="scientific">Sinisalibacter aestuarii</name>
    <dbReference type="NCBI Taxonomy" id="2949426"/>
    <lineage>
        <taxon>Bacteria</taxon>
        <taxon>Pseudomonadati</taxon>
        <taxon>Pseudomonadota</taxon>
        <taxon>Alphaproteobacteria</taxon>
        <taxon>Rhodobacterales</taxon>
        <taxon>Roseobacteraceae</taxon>
        <taxon>Sinisalibacter</taxon>
    </lineage>
</organism>
<dbReference type="PANTHER" id="PTHR36435:SF1">
    <property type="entry name" value="CAAX AMINO TERMINAL PROTEASE FAMILY PROTEIN"/>
    <property type="match status" value="1"/>
</dbReference>
<gene>
    <name evidence="4" type="ORF">STA1M1_26460</name>
</gene>
<dbReference type="InterPro" id="IPR052710">
    <property type="entry name" value="CAAX_protease"/>
</dbReference>
<feature type="transmembrane region" description="Helical" evidence="2">
    <location>
        <begin position="166"/>
        <end position="185"/>
    </location>
</feature>
<feature type="transmembrane region" description="Helical" evidence="2">
    <location>
        <begin position="255"/>
        <end position="274"/>
    </location>
</feature>
<evidence type="ECO:0000313" key="5">
    <source>
        <dbReference type="Proteomes" id="UP001144205"/>
    </source>
</evidence>
<dbReference type="InterPro" id="IPR003675">
    <property type="entry name" value="Rce1/LyrA-like_dom"/>
</dbReference>
<feature type="transmembrane region" description="Helical" evidence="2">
    <location>
        <begin position="126"/>
        <end position="146"/>
    </location>
</feature>
<keyword evidence="2" id="KW-0812">Transmembrane</keyword>
<feature type="transmembrane region" description="Helical" evidence="2">
    <location>
        <begin position="82"/>
        <end position="106"/>
    </location>
</feature>
<dbReference type="Pfam" id="PF02517">
    <property type="entry name" value="Rce1-like"/>
    <property type="match status" value="1"/>
</dbReference>
<feature type="domain" description="CAAX prenyl protease 2/Lysostaphin resistance protein A-like" evidence="3">
    <location>
        <begin position="170"/>
        <end position="267"/>
    </location>
</feature>
<feature type="transmembrane region" description="Helical" evidence="2">
    <location>
        <begin position="294"/>
        <end position="314"/>
    </location>
</feature>
<dbReference type="PANTHER" id="PTHR36435">
    <property type="entry name" value="SLR1288 PROTEIN"/>
    <property type="match status" value="1"/>
</dbReference>
<evidence type="ECO:0000256" key="2">
    <source>
        <dbReference type="SAM" id="Phobius"/>
    </source>
</evidence>
<feature type="region of interest" description="Disordered" evidence="1">
    <location>
        <begin position="1"/>
        <end position="28"/>
    </location>
</feature>
<sequence length="330" mass="35267">MQAGKALDGTGRGAVSGRSHPEQSMTHPPFWQPALARNQIWRSALGTVLIFAVWVAASFGAITGGAALIGRPVWEVARGNDPASAAAFFASFIGFHIALAIVLPLLHRRRYRSLFGPEGRLNPAHLWRGAAVTLGIATVLYALIAVEHAVLPAGVSPPLELNLPPATWALILLPALALIFLQVLAEEAVFRGYLLQQLRARFRSPLIWAVAPSLLFGLLHFDATTYGTINAAAYVLNATLMGTFAAFVTLRTGNLAAAIGLHFGNNAALAAIGLKGNLAGFSLFVVEMELRSGYATYSILTQTAAMAVIFALWWRWMARHRPIANSGDAA</sequence>
<evidence type="ECO:0000259" key="3">
    <source>
        <dbReference type="Pfam" id="PF02517"/>
    </source>
</evidence>
<accession>A0ABQ5LXF9</accession>
<proteinExistence type="predicted"/>
<name>A0ABQ5LXF9_9RHOB</name>
<keyword evidence="5" id="KW-1185">Reference proteome</keyword>
<dbReference type="EMBL" id="BROH01000008">
    <property type="protein sequence ID" value="GKY88777.1"/>
    <property type="molecule type" value="Genomic_DNA"/>
</dbReference>
<feature type="transmembrane region" description="Helical" evidence="2">
    <location>
        <begin position="229"/>
        <end position="248"/>
    </location>
</feature>
<comment type="caution">
    <text evidence="4">The sequence shown here is derived from an EMBL/GenBank/DDBJ whole genome shotgun (WGS) entry which is preliminary data.</text>
</comment>
<dbReference type="Proteomes" id="UP001144205">
    <property type="component" value="Unassembled WGS sequence"/>
</dbReference>
<protein>
    <submittedName>
        <fullName evidence="4">Abortive infection protein</fullName>
    </submittedName>
</protein>
<feature type="transmembrane region" description="Helical" evidence="2">
    <location>
        <begin position="206"/>
        <end position="223"/>
    </location>
</feature>
<keyword evidence="2" id="KW-0472">Membrane</keyword>
<reference evidence="4" key="1">
    <citation type="journal article" date="2023" name="Int. J. Syst. Evol. Microbiol.">
        <title>Sinisalibacter aestuarii sp. nov., isolated from estuarine sediment of the Arakawa River.</title>
        <authorList>
            <person name="Arafat S.T."/>
            <person name="Hirano S."/>
            <person name="Sato A."/>
            <person name="Takeuchi K."/>
            <person name="Yasuda T."/>
            <person name="Terahara T."/>
            <person name="Hamada M."/>
            <person name="Kobayashi T."/>
        </authorList>
    </citation>
    <scope>NUCLEOTIDE SEQUENCE</scope>
    <source>
        <strain evidence="4">B-399</strain>
    </source>
</reference>
<feature type="transmembrane region" description="Helical" evidence="2">
    <location>
        <begin position="44"/>
        <end position="70"/>
    </location>
</feature>